<evidence type="ECO:0000313" key="3">
    <source>
        <dbReference type="Proteomes" id="UP001594351"/>
    </source>
</evidence>
<evidence type="ECO:0000259" key="1">
    <source>
        <dbReference type="Pfam" id="PF00857"/>
    </source>
</evidence>
<protein>
    <submittedName>
        <fullName evidence="2">Isochorismatase family protein</fullName>
    </submittedName>
</protein>
<keyword evidence="3" id="KW-1185">Reference proteome</keyword>
<accession>A0ABV6YTD5</accession>
<dbReference type="PANTHER" id="PTHR14119:SF3">
    <property type="entry name" value="ISOCHORISMATASE DOMAIN-CONTAINING PROTEIN 2"/>
    <property type="match status" value="1"/>
</dbReference>
<comment type="caution">
    <text evidence="2">The sequence shown here is derived from an EMBL/GenBank/DDBJ whole genome shotgun (WGS) entry which is preliminary data.</text>
</comment>
<dbReference type="InterPro" id="IPR050993">
    <property type="entry name" value="Isochorismatase_domain"/>
</dbReference>
<sequence>MKHQDLLLSKASSLLLIVDFQERLARAMSQKDQVEDRIIRLVEIAHQLHVPCFVTEQYSKGLGSTTPDLARVLTNCECYQPIEKLHFSCFGSPEFNTVMKNYSSRSNLIVTGIETHVCVLQTVHDALMNNYAVYTVADASTSRSVIDYKYGLKRMRDMGAHIVTFEMVVFEWLRQAGTPEFKTIHKFIV</sequence>
<feature type="domain" description="Isochorismatase-like" evidence="1">
    <location>
        <begin position="13"/>
        <end position="166"/>
    </location>
</feature>
<dbReference type="InterPro" id="IPR000868">
    <property type="entry name" value="Isochorismatase-like_dom"/>
</dbReference>
<reference evidence="2 3" key="1">
    <citation type="submission" date="2024-09" db="EMBL/GenBank/DDBJ databases">
        <title>Laminarin stimulates single cell rates of sulfate reduction while oxygen inhibits transcriptomic activity in coastal marine sediment.</title>
        <authorList>
            <person name="Lindsay M."/>
            <person name="Orcutt B."/>
            <person name="Emerson D."/>
            <person name="Stepanauskas R."/>
            <person name="D'Angelo T."/>
        </authorList>
    </citation>
    <scope>NUCLEOTIDE SEQUENCE [LARGE SCALE GENOMIC DNA]</scope>
    <source>
        <strain evidence="2">SAG AM-311-K15</strain>
    </source>
</reference>
<organism evidence="2 3">
    <name type="scientific">candidate division CSSED10-310 bacterium</name>
    <dbReference type="NCBI Taxonomy" id="2855610"/>
    <lineage>
        <taxon>Bacteria</taxon>
        <taxon>Bacteria division CSSED10-310</taxon>
    </lineage>
</organism>
<dbReference type="EMBL" id="JBHPBY010000038">
    <property type="protein sequence ID" value="MFC1849441.1"/>
    <property type="molecule type" value="Genomic_DNA"/>
</dbReference>
<gene>
    <name evidence="2" type="ORF">ACFL27_04445</name>
</gene>
<proteinExistence type="predicted"/>
<dbReference type="InterPro" id="IPR036380">
    <property type="entry name" value="Isochorismatase-like_sf"/>
</dbReference>
<dbReference type="Proteomes" id="UP001594351">
    <property type="component" value="Unassembled WGS sequence"/>
</dbReference>
<evidence type="ECO:0000313" key="2">
    <source>
        <dbReference type="EMBL" id="MFC1849441.1"/>
    </source>
</evidence>
<dbReference type="PANTHER" id="PTHR14119">
    <property type="entry name" value="HYDROLASE"/>
    <property type="match status" value="1"/>
</dbReference>
<name>A0ABV6YTD5_UNCC1</name>
<dbReference type="SUPFAM" id="SSF52499">
    <property type="entry name" value="Isochorismatase-like hydrolases"/>
    <property type="match status" value="1"/>
</dbReference>
<dbReference type="Pfam" id="PF00857">
    <property type="entry name" value="Isochorismatase"/>
    <property type="match status" value="1"/>
</dbReference>
<dbReference type="Gene3D" id="3.40.50.850">
    <property type="entry name" value="Isochorismatase-like"/>
    <property type="match status" value="1"/>
</dbReference>